<gene>
    <name evidence="1" type="ORF">Scep_017544</name>
</gene>
<evidence type="ECO:0000313" key="1">
    <source>
        <dbReference type="EMBL" id="KAK9119451.1"/>
    </source>
</evidence>
<dbReference type="EMBL" id="JBBNAG010000007">
    <property type="protein sequence ID" value="KAK9119451.1"/>
    <property type="molecule type" value="Genomic_DNA"/>
</dbReference>
<sequence>MNDLVLCEEFPISKGFKLTCVVGFCKTRGTCNDFKACNTATFLKEILLFILQESANILKDTMK</sequence>
<evidence type="ECO:0000313" key="2">
    <source>
        <dbReference type="Proteomes" id="UP001419268"/>
    </source>
</evidence>
<proteinExistence type="predicted"/>
<protein>
    <submittedName>
        <fullName evidence="1">Uncharacterized protein</fullName>
    </submittedName>
</protein>
<organism evidence="1 2">
    <name type="scientific">Stephania cephalantha</name>
    <dbReference type="NCBI Taxonomy" id="152367"/>
    <lineage>
        <taxon>Eukaryota</taxon>
        <taxon>Viridiplantae</taxon>
        <taxon>Streptophyta</taxon>
        <taxon>Embryophyta</taxon>
        <taxon>Tracheophyta</taxon>
        <taxon>Spermatophyta</taxon>
        <taxon>Magnoliopsida</taxon>
        <taxon>Ranunculales</taxon>
        <taxon>Menispermaceae</taxon>
        <taxon>Menispermoideae</taxon>
        <taxon>Cissampelideae</taxon>
        <taxon>Stephania</taxon>
    </lineage>
</organism>
<comment type="caution">
    <text evidence="1">The sequence shown here is derived from an EMBL/GenBank/DDBJ whole genome shotgun (WGS) entry which is preliminary data.</text>
</comment>
<keyword evidence="2" id="KW-1185">Reference proteome</keyword>
<dbReference type="AlphaFoldDB" id="A0AAP0IPQ9"/>
<reference evidence="1 2" key="1">
    <citation type="submission" date="2024-01" db="EMBL/GenBank/DDBJ databases">
        <title>Genome assemblies of Stephania.</title>
        <authorList>
            <person name="Yang L."/>
        </authorList>
    </citation>
    <scope>NUCLEOTIDE SEQUENCE [LARGE SCALE GENOMIC DNA]</scope>
    <source>
        <strain evidence="1">JXDWG</strain>
        <tissue evidence="1">Leaf</tissue>
    </source>
</reference>
<dbReference type="Proteomes" id="UP001419268">
    <property type="component" value="Unassembled WGS sequence"/>
</dbReference>
<name>A0AAP0IPQ9_9MAGN</name>
<accession>A0AAP0IPQ9</accession>